<dbReference type="OrthoDB" id="5615858at2"/>
<protein>
    <submittedName>
        <fullName evidence="3">Uncharacterized protein</fullName>
    </submittedName>
</protein>
<evidence type="ECO:0000313" key="3">
    <source>
        <dbReference type="EMBL" id="RAQ94396.1"/>
    </source>
</evidence>
<dbReference type="PANTHER" id="PTHR31131">
    <property type="entry name" value="CHROMOSOME 1, WHOLE GENOME SHOTGUN SEQUENCE"/>
    <property type="match status" value="1"/>
</dbReference>
<dbReference type="Proteomes" id="UP000248706">
    <property type="component" value="Unassembled WGS sequence"/>
</dbReference>
<name>A0A328V9R0_9CHLR</name>
<reference evidence="3 4" key="1">
    <citation type="submission" date="2016-08" db="EMBL/GenBank/DDBJ databases">
        <title>Analysis of Carbohydrate Active Enzymes in Thermogemmatispora T81 Reveals Carbohydrate Degradation Ability.</title>
        <authorList>
            <person name="Tomazini A."/>
            <person name="Lal S."/>
            <person name="Stott M."/>
            <person name="Henrissat B."/>
            <person name="Polikarpov I."/>
            <person name="Sparling R."/>
            <person name="Levin D.B."/>
        </authorList>
    </citation>
    <scope>NUCLEOTIDE SEQUENCE [LARGE SCALE GENOMIC DNA]</scope>
    <source>
        <strain evidence="3 4">T81</strain>
    </source>
</reference>
<dbReference type="InterPro" id="IPR027795">
    <property type="entry name" value="CASTOR_ACT_dom"/>
</dbReference>
<dbReference type="Gene3D" id="3.30.2130.10">
    <property type="entry name" value="VC0802-like"/>
    <property type="match status" value="1"/>
</dbReference>
<dbReference type="InterPro" id="IPR049447">
    <property type="entry name" value="A9CJY8-like_N"/>
</dbReference>
<feature type="domain" description="CASTOR ACT" evidence="1">
    <location>
        <begin position="60"/>
        <end position="120"/>
    </location>
</feature>
<feature type="domain" description="A9CJY8-like N-terminal" evidence="2">
    <location>
        <begin position="11"/>
        <end position="56"/>
    </location>
</feature>
<dbReference type="PANTHER" id="PTHR31131:SF6">
    <property type="entry name" value="CASTOR ACT DOMAIN-CONTAINING PROTEIN"/>
    <property type="match status" value="1"/>
</dbReference>
<organism evidence="3 4">
    <name type="scientific">Thermogemmatispora tikiterensis</name>
    <dbReference type="NCBI Taxonomy" id="1825093"/>
    <lineage>
        <taxon>Bacteria</taxon>
        <taxon>Bacillati</taxon>
        <taxon>Chloroflexota</taxon>
        <taxon>Ktedonobacteria</taxon>
        <taxon>Thermogemmatisporales</taxon>
        <taxon>Thermogemmatisporaceae</taxon>
        <taxon>Thermogemmatispora</taxon>
    </lineage>
</organism>
<dbReference type="EMBL" id="MCIF01000002">
    <property type="protein sequence ID" value="RAQ94396.1"/>
    <property type="molecule type" value="Genomic_DNA"/>
</dbReference>
<evidence type="ECO:0000259" key="1">
    <source>
        <dbReference type="Pfam" id="PF13840"/>
    </source>
</evidence>
<evidence type="ECO:0000259" key="2">
    <source>
        <dbReference type="Pfam" id="PF21631"/>
    </source>
</evidence>
<gene>
    <name evidence="3" type="ORF">A4R35_02550</name>
</gene>
<accession>A0A328V9R0</accession>
<dbReference type="InterPro" id="IPR051719">
    <property type="entry name" value="CASTOR_mTORC1"/>
</dbReference>
<dbReference type="Pfam" id="PF13840">
    <property type="entry name" value="ACT_7"/>
    <property type="match status" value="1"/>
</dbReference>
<proteinExistence type="predicted"/>
<dbReference type="SUPFAM" id="SSF55021">
    <property type="entry name" value="ACT-like"/>
    <property type="match status" value="2"/>
</dbReference>
<dbReference type="InterPro" id="IPR016540">
    <property type="entry name" value="UCP008459"/>
</dbReference>
<dbReference type="Pfam" id="PF21631">
    <property type="entry name" value="A9CJY8-like_N"/>
    <property type="match status" value="1"/>
</dbReference>
<dbReference type="InterPro" id="IPR045865">
    <property type="entry name" value="ACT-like_dom_sf"/>
</dbReference>
<keyword evidence="4" id="KW-1185">Reference proteome</keyword>
<dbReference type="CDD" id="cd04868">
    <property type="entry name" value="ACT_AK-like"/>
    <property type="match status" value="1"/>
</dbReference>
<dbReference type="PIRSF" id="PIRSF008459">
    <property type="entry name" value="UCP008459"/>
    <property type="match status" value="1"/>
</dbReference>
<dbReference type="AlphaFoldDB" id="A0A328V9R0"/>
<sequence>MQLLVAAHRLAICRLAPGSPLPAWLSAAGLERQPLLALTWTADELSVVCPQQLVPEGVRCEADWAALKVVGPLDLSLTGILATLLRPLAEAHIPVFALSTYDTDYLLVREPQLEAARAALLAHGHEFL</sequence>
<evidence type="ECO:0000313" key="4">
    <source>
        <dbReference type="Proteomes" id="UP000248706"/>
    </source>
</evidence>
<comment type="caution">
    <text evidence="3">The sequence shown here is derived from an EMBL/GenBank/DDBJ whole genome shotgun (WGS) entry which is preliminary data.</text>
</comment>